<dbReference type="PANTHER" id="PTHR33799:SF1">
    <property type="entry name" value="PTS SYSTEM MANNOSE-SPECIFIC EIIAB COMPONENT-RELATED"/>
    <property type="match status" value="1"/>
</dbReference>
<dbReference type="GO" id="GO:0016740">
    <property type="term" value="F:transferase activity"/>
    <property type="evidence" value="ECO:0007669"/>
    <property type="project" value="UniProtKB-KW"/>
</dbReference>
<dbReference type="Pfam" id="PF03610">
    <property type="entry name" value="EIIA-man"/>
    <property type="match status" value="1"/>
</dbReference>
<reference evidence="3 4" key="1">
    <citation type="submission" date="2013-06" db="EMBL/GenBank/DDBJ databases">
        <authorList>
            <person name="Weinstock G."/>
            <person name="Sodergren E."/>
            <person name="Lobos E.A."/>
            <person name="Fulton L."/>
            <person name="Fulton R."/>
            <person name="Courtney L."/>
            <person name="Fronick C."/>
            <person name="O'Laughlin M."/>
            <person name="Godfrey J."/>
            <person name="Wilson R.M."/>
            <person name="Miner T."/>
            <person name="Farmer C."/>
            <person name="Delehaunty K."/>
            <person name="Cordes M."/>
            <person name="Minx P."/>
            <person name="Tomlinson C."/>
            <person name="Chen J."/>
            <person name="Wollam A."/>
            <person name="Pepin K.H."/>
            <person name="Bhonagiri V."/>
            <person name="Zhang X."/>
            <person name="Warren W."/>
            <person name="Mitreva M."/>
            <person name="Mardis E.R."/>
            <person name="Wilson R.K."/>
        </authorList>
    </citation>
    <scope>NUCLEOTIDE SEQUENCE [LARGE SCALE GENOMIC DNA]</scope>
    <source>
        <strain evidence="3 4">W1703</strain>
    </source>
</reference>
<evidence type="ECO:0000259" key="2">
    <source>
        <dbReference type="PROSITE" id="PS51096"/>
    </source>
</evidence>
<dbReference type="SUPFAM" id="SSF53062">
    <property type="entry name" value="PTS system fructose IIA component-like"/>
    <property type="match status" value="1"/>
</dbReference>
<dbReference type="InterPro" id="IPR036662">
    <property type="entry name" value="PTS_EIIA_man-typ_sf"/>
</dbReference>
<accession>U2J2B6</accession>
<evidence type="ECO:0000313" key="4">
    <source>
        <dbReference type="Proteomes" id="UP000016617"/>
    </source>
</evidence>
<sequence>MASGLKSSIEFLAGEQDNLMALDAYVDGQAIDQKIKELFAGFPKETEVLIFTDLLSGSVNQKLFPYRLREHTHLITGMNLPIVLSTVLKPSESYLSNEEMRSLVEEARTSLVYVNELNLEQGGEDE</sequence>
<dbReference type="GO" id="GO:0009401">
    <property type="term" value="P:phosphoenolpyruvate-dependent sugar phosphotransferase system"/>
    <property type="evidence" value="ECO:0007669"/>
    <property type="project" value="InterPro"/>
</dbReference>
<dbReference type="EMBL" id="AWVA01000109">
    <property type="protein sequence ID" value="ERJ74187.1"/>
    <property type="molecule type" value="Genomic_DNA"/>
</dbReference>
<organism evidence="3 4">
    <name type="scientific">Streptococcus sobrinus W1703</name>
    <dbReference type="NCBI Taxonomy" id="1227275"/>
    <lineage>
        <taxon>Bacteria</taxon>
        <taxon>Bacillati</taxon>
        <taxon>Bacillota</taxon>
        <taxon>Bacilli</taxon>
        <taxon>Lactobacillales</taxon>
        <taxon>Streptococcaceae</taxon>
        <taxon>Streptococcus</taxon>
    </lineage>
</organism>
<gene>
    <name evidence="3" type="ORF">HMPREF1557_01835</name>
</gene>
<evidence type="ECO:0000256" key="1">
    <source>
        <dbReference type="ARBA" id="ARBA00022679"/>
    </source>
</evidence>
<feature type="domain" description="PTS EIIA type-4" evidence="2">
    <location>
        <begin position="1"/>
        <end position="111"/>
    </location>
</feature>
<evidence type="ECO:0000313" key="3">
    <source>
        <dbReference type="EMBL" id="ERJ74187.1"/>
    </source>
</evidence>
<name>U2J2B6_9STRE</name>
<dbReference type="InterPro" id="IPR004701">
    <property type="entry name" value="PTS_EIIA_man-typ"/>
</dbReference>
<dbReference type="AlphaFoldDB" id="U2J2B6"/>
<dbReference type="PROSITE" id="PS51096">
    <property type="entry name" value="PTS_EIIA_TYPE_4"/>
    <property type="match status" value="1"/>
</dbReference>
<dbReference type="Proteomes" id="UP000016617">
    <property type="component" value="Unassembled WGS sequence"/>
</dbReference>
<proteinExistence type="predicted"/>
<comment type="caution">
    <text evidence="3">The sequence shown here is derived from an EMBL/GenBank/DDBJ whole genome shotgun (WGS) entry which is preliminary data.</text>
</comment>
<dbReference type="InterPro" id="IPR051471">
    <property type="entry name" value="Bacterial_PTS_sugar_comp"/>
</dbReference>
<protein>
    <submittedName>
        <fullName evidence="3">PTS system fructose IIA component</fullName>
    </submittedName>
</protein>
<keyword evidence="1" id="KW-0808">Transferase</keyword>
<dbReference type="PATRIC" id="fig|1227275.3.peg.1646"/>
<dbReference type="Gene3D" id="3.40.50.510">
    <property type="entry name" value="Phosphotransferase system, mannose-type IIA component"/>
    <property type="match status" value="1"/>
</dbReference>
<dbReference type="GO" id="GO:0016020">
    <property type="term" value="C:membrane"/>
    <property type="evidence" value="ECO:0007669"/>
    <property type="project" value="InterPro"/>
</dbReference>
<dbReference type="PANTHER" id="PTHR33799">
    <property type="entry name" value="PTS PERMEASE-RELATED-RELATED"/>
    <property type="match status" value="1"/>
</dbReference>
<dbReference type="HOGENOM" id="CLU_123235_3_2_9"/>